<dbReference type="InterPro" id="IPR020781">
    <property type="entry name" value="ATPase_OSCP/d_CS"/>
</dbReference>
<evidence type="ECO:0000313" key="9">
    <source>
        <dbReference type="EMBL" id="MFD2867729.1"/>
    </source>
</evidence>
<keyword evidence="7 8" id="KW-0066">ATP synthesis</keyword>
<comment type="similarity">
    <text evidence="8">Belongs to the ATPase delta chain family.</text>
</comment>
<dbReference type="InterPro" id="IPR026015">
    <property type="entry name" value="ATP_synth_OSCP/delta_N_sf"/>
</dbReference>
<evidence type="ECO:0000256" key="8">
    <source>
        <dbReference type="HAMAP-Rule" id="MF_01416"/>
    </source>
</evidence>
<keyword evidence="6 8" id="KW-0139">CF(1)</keyword>
<keyword evidence="3 8" id="KW-0375">Hydrogen ion transport</keyword>
<evidence type="ECO:0000256" key="5">
    <source>
        <dbReference type="ARBA" id="ARBA00023136"/>
    </source>
</evidence>
<protein>
    <recommendedName>
        <fullName evidence="8">ATP synthase subunit delta</fullName>
    </recommendedName>
    <alternativeName>
        <fullName evidence="8">ATP synthase F(1) sector subunit delta</fullName>
    </alternativeName>
    <alternativeName>
        <fullName evidence="8">F-type ATPase subunit delta</fullName>
        <shortName evidence="8">F-ATPase subunit delta</shortName>
    </alternativeName>
</protein>
<keyword evidence="8" id="KW-1003">Cell membrane</keyword>
<comment type="function">
    <text evidence="8">This protein is part of the stalk that links CF(0) to CF(1). It either transmits conformational changes from CF(0) to CF(1) or is implicated in proton conduction.</text>
</comment>
<dbReference type="HAMAP" id="MF_01416">
    <property type="entry name" value="ATP_synth_delta_bact"/>
    <property type="match status" value="1"/>
</dbReference>
<accession>A0ABW5XXM9</accession>
<gene>
    <name evidence="8" type="primary">atpH</name>
    <name evidence="9" type="ORF">ACFSY7_04310</name>
</gene>
<evidence type="ECO:0000256" key="3">
    <source>
        <dbReference type="ARBA" id="ARBA00022781"/>
    </source>
</evidence>
<evidence type="ECO:0000313" key="10">
    <source>
        <dbReference type="Proteomes" id="UP001597568"/>
    </source>
</evidence>
<evidence type="ECO:0000256" key="7">
    <source>
        <dbReference type="ARBA" id="ARBA00023310"/>
    </source>
</evidence>
<dbReference type="NCBIfam" id="NF004403">
    <property type="entry name" value="PRK05758.2-4"/>
    <property type="match status" value="1"/>
</dbReference>
<dbReference type="PANTHER" id="PTHR11910">
    <property type="entry name" value="ATP SYNTHASE DELTA CHAIN"/>
    <property type="match status" value="1"/>
</dbReference>
<dbReference type="EMBL" id="JBHUOR010000023">
    <property type="protein sequence ID" value="MFD2867729.1"/>
    <property type="molecule type" value="Genomic_DNA"/>
</dbReference>
<evidence type="ECO:0000256" key="4">
    <source>
        <dbReference type="ARBA" id="ARBA00023065"/>
    </source>
</evidence>
<dbReference type="SUPFAM" id="SSF47928">
    <property type="entry name" value="N-terminal domain of the delta subunit of the F1F0-ATP synthase"/>
    <property type="match status" value="1"/>
</dbReference>
<comment type="subcellular location">
    <subcellularLocation>
        <location evidence="8">Cell membrane</location>
        <topology evidence="8">Peripheral membrane protein</topology>
    </subcellularLocation>
    <subcellularLocation>
        <location evidence="1">Membrane</location>
    </subcellularLocation>
</comment>
<evidence type="ECO:0000256" key="2">
    <source>
        <dbReference type="ARBA" id="ARBA00022448"/>
    </source>
</evidence>
<dbReference type="Gene3D" id="1.10.520.20">
    <property type="entry name" value="N-terminal domain of the delta subunit of the F1F0-ATP synthase"/>
    <property type="match status" value="1"/>
</dbReference>
<keyword evidence="4 8" id="KW-0406">Ion transport</keyword>
<evidence type="ECO:0000256" key="6">
    <source>
        <dbReference type="ARBA" id="ARBA00023196"/>
    </source>
</evidence>
<comment type="function">
    <text evidence="8">F(1)F(0) ATP synthase produces ATP from ADP in the presence of a proton or sodium gradient. F-type ATPases consist of two structural domains, F(1) containing the extramembraneous catalytic core and F(0) containing the membrane proton channel, linked together by a central stalk and a peripheral stalk. During catalysis, ATP synthesis in the catalytic domain of F(1) is coupled via a rotary mechanism of the central stalk subunits to proton translocation.</text>
</comment>
<reference evidence="10" key="1">
    <citation type="journal article" date="2019" name="Int. J. Syst. Evol. Microbiol.">
        <title>The Global Catalogue of Microorganisms (GCM) 10K type strain sequencing project: providing services to taxonomists for standard genome sequencing and annotation.</title>
        <authorList>
            <consortium name="The Broad Institute Genomics Platform"/>
            <consortium name="The Broad Institute Genome Sequencing Center for Infectious Disease"/>
            <person name="Wu L."/>
            <person name="Ma J."/>
        </authorList>
    </citation>
    <scope>NUCLEOTIDE SEQUENCE [LARGE SCALE GENOMIC DNA]</scope>
    <source>
        <strain evidence="10">KCTC 33522</strain>
    </source>
</reference>
<name>A0ABW5XXM9_9BACL</name>
<sequence length="178" mass="19133">MSQSPAAKRYAEALFQLANSTNSVEAVTANVAEIKKVLGEDNGLMVLLDSPQIPATQKRQLFDTVFAGAEQIVLNALKVILDKGRIHELPAIISEYMTLAYNASGAAEAVVYSTTTLTEDELNRISATFAKKVGKDTLHITNVIDPSLLGGIKVQVGNLIYDSTIATKLESLKRTLIG</sequence>
<dbReference type="Proteomes" id="UP001597568">
    <property type="component" value="Unassembled WGS sequence"/>
</dbReference>
<dbReference type="NCBIfam" id="TIGR01145">
    <property type="entry name" value="ATP_synt_delta"/>
    <property type="match status" value="1"/>
</dbReference>
<evidence type="ECO:0000256" key="1">
    <source>
        <dbReference type="ARBA" id="ARBA00004370"/>
    </source>
</evidence>
<dbReference type="PROSITE" id="PS00389">
    <property type="entry name" value="ATPASE_DELTA"/>
    <property type="match status" value="1"/>
</dbReference>
<keyword evidence="5 8" id="KW-0472">Membrane</keyword>
<dbReference type="RefSeq" id="WP_020189104.1">
    <property type="nucleotide sequence ID" value="NZ_JBHUOR010000023.1"/>
</dbReference>
<dbReference type="PRINTS" id="PR00125">
    <property type="entry name" value="ATPASEDELTA"/>
</dbReference>
<organism evidence="9 10">
    <name type="scientific">Kurthia populi</name>
    <dbReference type="NCBI Taxonomy" id="1562132"/>
    <lineage>
        <taxon>Bacteria</taxon>
        <taxon>Bacillati</taxon>
        <taxon>Bacillota</taxon>
        <taxon>Bacilli</taxon>
        <taxon>Bacillales</taxon>
        <taxon>Caryophanaceae</taxon>
        <taxon>Kurthia</taxon>
    </lineage>
</organism>
<dbReference type="Pfam" id="PF00213">
    <property type="entry name" value="OSCP"/>
    <property type="match status" value="1"/>
</dbReference>
<comment type="caution">
    <text evidence="9">The sequence shown here is derived from an EMBL/GenBank/DDBJ whole genome shotgun (WGS) entry which is preliminary data.</text>
</comment>
<proteinExistence type="inferred from homology"/>
<keyword evidence="2 8" id="KW-0813">Transport</keyword>
<keyword evidence="10" id="KW-1185">Reference proteome</keyword>
<dbReference type="InterPro" id="IPR000711">
    <property type="entry name" value="ATPase_OSCP/dsu"/>
</dbReference>